<evidence type="ECO:0000313" key="2">
    <source>
        <dbReference type="EMBL" id="KKN05506.1"/>
    </source>
</evidence>
<dbReference type="EMBL" id="LAZR01004797">
    <property type="protein sequence ID" value="KKN05506.1"/>
    <property type="molecule type" value="Genomic_DNA"/>
</dbReference>
<dbReference type="Pfam" id="PF19263">
    <property type="entry name" value="DUF5906"/>
    <property type="match status" value="1"/>
</dbReference>
<dbReference type="SUPFAM" id="SSF46785">
    <property type="entry name" value="Winged helix' DNA-binding domain"/>
    <property type="match status" value="1"/>
</dbReference>
<dbReference type="InterPro" id="IPR036390">
    <property type="entry name" value="WH_DNA-bd_sf"/>
</dbReference>
<evidence type="ECO:0000259" key="1">
    <source>
        <dbReference type="Pfam" id="PF19263"/>
    </source>
</evidence>
<proteinExistence type="predicted"/>
<comment type="caution">
    <text evidence="2">The sequence shown here is derived from an EMBL/GenBank/DDBJ whole genome shotgun (WGS) entry which is preliminary data.</text>
</comment>
<gene>
    <name evidence="2" type="ORF">LCGC14_1086720</name>
</gene>
<protein>
    <recommendedName>
        <fullName evidence="1">NrS-1 polymerase-like helicase domain-containing protein</fullName>
    </recommendedName>
</protein>
<dbReference type="InterPro" id="IPR045455">
    <property type="entry name" value="NrS-1_pol-like_helicase"/>
</dbReference>
<reference evidence="2" key="1">
    <citation type="journal article" date="2015" name="Nature">
        <title>Complex archaea that bridge the gap between prokaryotes and eukaryotes.</title>
        <authorList>
            <person name="Spang A."/>
            <person name="Saw J.H."/>
            <person name="Jorgensen S.L."/>
            <person name="Zaremba-Niedzwiedzka K."/>
            <person name="Martijn J."/>
            <person name="Lind A.E."/>
            <person name="van Eijk R."/>
            <person name="Schleper C."/>
            <person name="Guy L."/>
            <person name="Ettema T.J."/>
        </authorList>
    </citation>
    <scope>NUCLEOTIDE SEQUENCE</scope>
</reference>
<accession>A0A0F9PWU4</accession>
<feature type="non-terminal residue" evidence="2">
    <location>
        <position position="1"/>
    </location>
</feature>
<dbReference type="Gene3D" id="3.40.50.300">
    <property type="entry name" value="P-loop containing nucleotide triphosphate hydrolases"/>
    <property type="match status" value="1"/>
</dbReference>
<dbReference type="AlphaFoldDB" id="A0A0F9PWU4"/>
<feature type="domain" description="NrS-1 polymerase-like helicase" evidence="1">
    <location>
        <begin position="18"/>
        <end position="121"/>
    </location>
</feature>
<dbReference type="SUPFAM" id="SSF52540">
    <property type="entry name" value="P-loop containing nucleoside triphosphate hydrolases"/>
    <property type="match status" value="1"/>
</dbReference>
<organism evidence="2">
    <name type="scientific">marine sediment metagenome</name>
    <dbReference type="NCBI Taxonomy" id="412755"/>
    <lineage>
        <taxon>unclassified sequences</taxon>
        <taxon>metagenomes</taxon>
        <taxon>ecological metagenomes</taxon>
    </lineage>
</organism>
<dbReference type="InterPro" id="IPR027417">
    <property type="entry name" value="P-loop_NTPase"/>
</dbReference>
<dbReference type="InterPro" id="IPR036388">
    <property type="entry name" value="WH-like_DNA-bd_sf"/>
</dbReference>
<dbReference type="Gene3D" id="1.10.10.10">
    <property type="entry name" value="Winged helix-like DNA-binding domain superfamily/Winged helix DNA-binding domain"/>
    <property type="match status" value="1"/>
</dbReference>
<sequence>IGDCLEPHYKSQTMFLHVGKAHNGKGTLLYAITKFLNEVNVIGLSMHNIVENFLTGHLVYALANICGDISYKFIDETGMLKRARGEDFITTDRKFLGPITFLNRAKMHFSAQEVPQTNDRTRGFYRSFIIIQYNVDFSNNPDTNLREKLTSEKEMLGLLRKVLEALKRLRKNTYQFSYNPTIDEKEESYIMSGRSDQAFCQLELEYKQDNEITKQEIYEVYMNWCKDKNLSIKDERSFGKALFKEFPNRELTRPTINGIRTKCYKNIDFVIHENSPIRPISPIKTVLQNKEDNFITKVYNKNVIGPIGPIGPQNNSLINCQNYLLKELKKDDLKTDDIYRVYPVMGYTKEIINQSLKELLEQGNIYEKHPGVLAFLRDEVL</sequence>
<name>A0A0F9PWU4_9ZZZZ</name>